<dbReference type="NCBIfam" id="TIGR00787">
    <property type="entry name" value="dctP"/>
    <property type="match status" value="1"/>
</dbReference>
<feature type="chain" id="PRO_5039463631" evidence="4">
    <location>
        <begin position="23"/>
        <end position="344"/>
    </location>
</feature>
<evidence type="ECO:0000256" key="3">
    <source>
        <dbReference type="ARBA" id="ARBA00022729"/>
    </source>
</evidence>
<evidence type="ECO:0000256" key="2">
    <source>
        <dbReference type="ARBA" id="ARBA00022448"/>
    </source>
</evidence>
<evidence type="ECO:0000256" key="4">
    <source>
        <dbReference type="SAM" id="SignalP"/>
    </source>
</evidence>
<dbReference type="InterPro" id="IPR018389">
    <property type="entry name" value="DctP_fam"/>
</dbReference>
<keyword evidence="3 4" id="KW-0732">Signal</keyword>
<dbReference type="EMBL" id="FUXM01000006">
    <property type="protein sequence ID" value="SJZ74312.1"/>
    <property type="molecule type" value="Genomic_DNA"/>
</dbReference>
<dbReference type="CDD" id="cd13674">
    <property type="entry name" value="PBP2_TRAP_SBP_like_1"/>
    <property type="match status" value="1"/>
</dbReference>
<comment type="similarity">
    <text evidence="1">Belongs to the bacterial solute-binding protein 7 family.</text>
</comment>
<organism evidence="5 6">
    <name type="scientific">Carboxydocella sporoproducens DSM 16521</name>
    <dbReference type="NCBI Taxonomy" id="1121270"/>
    <lineage>
        <taxon>Bacteria</taxon>
        <taxon>Bacillati</taxon>
        <taxon>Bacillota</taxon>
        <taxon>Clostridia</taxon>
        <taxon>Eubacteriales</taxon>
        <taxon>Clostridiales Family XVI. Incertae Sedis</taxon>
        <taxon>Carboxydocella</taxon>
    </lineage>
</organism>
<dbReference type="PIRSF" id="PIRSF006470">
    <property type="entry name" value="DctB"/>
    <property type="match status" value="1"/>
</dbReference>
<keyword evidence="2" id="KW-0813">Transport</keyword>
<reference evidence="6" key="1">
    <citation type="submission" date="2017-02" db="EMBL/GenBank/DDBJ databases">
        <authorList>
            <person name="Varghese N."/>
            <person name="Submissions S."/>
        </authorList>
    </citation>
    <scope>NUCLEOTIDE SEQUENCE [LARGE SCALE GENOMIC DNA]</scope>
    <source>
        <strain evidence="6">DSM 16521</strain>
    </source>
</reference>
<dbReference type="NCBIfam" id="NF037995">
    <property type="entry name" value="TRAP_S1"/>
    <property type="match status" value="1"/>
</dbReference>
<gene>
    <name evidence="5" type="ORF">SAMN02745885_00801</name>
</gene>
<dbReference type="AlphaFoldDB" id="A0A1T4N4Z5"/>
<evidence type="ECO:0000256" key="1">
    <source>
        <dbReference type="ARBA" id="ARBA00009023"/>
    </source>
</evidence>
<accession>A0A1T4N4Z5</accession>
<evidence type="ECO:0000313" key="5">
    <source>
        <dbReference type="EMBL" id="SJZ74312.1"/>
    </source>
</evidence>
<dbReference type="Proteomes" id="UP000189933">
    <property type="component" value="Unassembled WGS sequence"/>
</dbReference>
<keyword evidence="6" id="KW-1185">Reference proteome</keyword>
<dbReference type="FunFam" id="3.40.190.170:FF:000001">
    <property type="entry name" value="TRAP dicarboxylate transporter, DctP subunit"/>
    <property type="match status" value="1"/>
</dbReference>
<dbReference type="PANTHER" id="PTHR33376">
    <property type="match status" value="1"/>
</dbReference>
<dbReference type="Pfam" id="PF03480">
    <property type="entry name" value="DctP"/>
    <property type="match status" value="1"/>
</dbReference>
<dbReference type="GO" id="GO:0030288">
    <property type="term" value="C:outer membrane-bounded periplasmic space"/>
    <property type="evidence" value="ECO:0007669"/>
    <property type="project" value="InterPro"/>
</dbReference>
<dbReference type="PANTHER" id="PTHR33376:SF7">
    <property type="entry name" value="C4-DICARBOXYLATE-BINDING PROTEIN DCTB"/>
    <property type="match status" value="1"/>
</dbReference>
<proteinExistence type="inferred from homology"/>
<protein>
    <submittedName>
        <fullName evidence="5">C4-dicarboxylate-binding protein DctP</fullName>
    </submittedName>
</protein>
<dbReference type="PROSITE" id="PS51257">
    <property type="entry name" value="PROKAR_LIPOPROTEIN"/>
    <property type="match status" value="1"/>
</dbReference>
<dbReference type="Gene3D" id="3.40.190.170">
    <property type="entry name" value="Bacterial extracellular solute-binding protein, family 7"/>
    <property type="match status" value="1"/>
</dbReference>
<dbReference type="RefSeq" id="WP_078664904.1">
    <property type="nucleotide sequence ID" value="NZ_FUXM01000006.1"/>
</dbReference>
<dbReference type="OrthoDB" id="2796at2"/>
<sequence>MKNFWRKAAALALSGLLAFGLAGCGSGGEKSSQGEQKKDEPIVIKFSHVVKETTPKGQAALKFKELVEQKTGGKVKVEVYPSSQLYGDKEELEALVANNVQMIAPSATKLVGLNPAYQIVDMPFIFKNDQAALNFYNGPVGQKLLTSLEDKGILGLAWWPNGAKHFTNSKRPLKRPEDFKGLKFRTQSGGVLDAQFKALGAGSQTIPFGEVYPALQNGTVDGQENTFNNIDTQKYIEVQKYLTVSGHGRIDYVVLVNKSFWDSIPEDLRSKVKEAMDEATKLATELSDKQNKESFEKIKQSGKVEIYELTEADRAEFVKAMEPVYREYESKIGKEIMDAARNAQ</sequence>
<name>A0A1T4N4Z5_9FIRM</name>
<dbReference type="GO" id="GO:0055085">
    <property type="term" value="P:transmembrane transport"/>
    <property type="evidence" value="ECO:0007669"/>
    <property type="project" value="InterPro"/>
</dbReference>
<dbReference type="InterPro" id="IPR004682">
    <property type="entry name" value="TRAP_DctP"/>
</dbReference>
<evidence type="ECO:0000313" key="6">
    <source>
        <dbReference type="Proteomes" id="UP000189933"/>
    </source>
</evidence>
<feature type="signal peptide" evidence="4">
    <location>
        <begin position="1"/>
        <end position="22"/>
    </location>
</feature>
<dbReference type="InterPro" id="IPR038404">
    <property type="entry name" value="TRAP_DctP_sf"/>
</dbReference>